<dbReference type="InterPro" id="IPR032710">
    <property type="entry name" value="NTF2-like_dom_sf"/>
</dbReference>
<protein>
    <recommendedName>
        <fullName evidence="1">SnoaL-like domain-containing protein</fullName>
    </recommendedName>
</protein>
<organism evidence="3 5">
    <name type="scientific">Mycobacterium montefiorense</name>
    <dbReference type="NCBI Taxonomy" id="154654"/>
    <lineage>
        <taxon>Bacteria</taxon>
        <taxon>Bacillati</taxon>
        <taxon>Actinomycetota</taxon>
        <taxon>Actinomycetes</taxon>
        <taxon>Mycobacteriales</taxon>
        <taxon>Mycobacteriaceae</taxon>
        <taxon>Mycobacterium</taxon>
        <taxon>Mycobacterium simiae complex</taxon>
    </lineage>
</organism>
<name>A0AA37PPZ7_9MYCO</name>
<dbReference type="InterPro" id="IPR037401">
    <property type="entry name" value="SnoaL-like"/>
</dbReference>
<dbReference type="AlphaFoldDB" id="A0AA37PPZ7"/>
<evidence type="ECO:0000313" key="4">
    <source>
        <dbReference type="Proteomes" id="UP000245060"/>
    </source>
</evidence>
<dbReference type="EMBL" id="BFCH01000017">
    <property type="protein sequence ID" value="GBG37679.1"/>
    <property type="molecule type" value="Genomic_DNA"/>
</dbReference>
<dbReference type="Proteomes" id="UP001139505">
    <property type="component" value="Unassembled WGS sequence"/>
</dbReference>
<evidence type="ECO:0000313" key="5">
    <source>
        <dbReference type="Proteomes" id="UP001139505"/>
    </source>
</evidence>
<reference evidence="2" key="1">
    <citation type="journal article" date="2018" name="Genome Announc.">
        <title>Draft Genome Sequence of Mycobacterium montefiorense Isolated from Japanese Black Salamander (Hynobius nigrescens).</title>
        <authorList>
            <person name="Fukano H."/>
            <person name="Yoshida M."/>
            <person name="Shimizu A."/>
            <person name="Iwao H."/>
            <person name="Katayama Y."/>
            <person name="Omatsu T."/>
            <person name="Mizutani T."/>
            <person name="Kurata O."/>
            <person name="Wada S."/>
            <person name="Hoshino Y."/>
        </authorList>
    </citation>
    <scope>NUCLEOTIDE SEQUENCE</scope>
    <source>
        <strain evidence="2">BS</strain>
    </source>
</reference>
<proteinExistence type="predicted"/>
<comment type="caution">
    <text evidence="3">The sequence shown here is derived from an EMBL/GenBank/DDBJ whole genome shotgun (WGS) entry which is preliminary data.</text>
</comment>
<accession>A0AA37PPZ7</accession>
<feature type="domain" description="SnoaL-like" evidence="1">
    <location>
        <begin position="4"/>
        <end position="38"/>
    </location>
</feature>
<evidence type="ECO:0000259" key="1">
    <source>
        <dbReference type="Pfam" id="PF13577"/>
    </source>
</evidence>
<evidence type="ECO:0000313" key="2">
    <source>
        <dbReference type="EMBL" id="GBG37679.1"/>
    </source>
</evidence>
<dbReference type="EMBL" id="BQYH01000021">
    <property type="protein sequence ID" value="GKU73255.1"/>
    <property type="molecule type" value="Genomic_DNA"/>
</dbReference>
<dbReference type="Gene3D" id="3.10.450.50">
    <property type="match status" value="1"/>
</dbReference>
<dbReference type="Proteomes" id="UP000245060">
    <property type="component" value="Unassembled WGS sequence"/>
</dbReference>
<reference evidence="3" key="3">
    <citation type="journal article" date="2022" name="Microbiol. Resour. Announc.">
        <title>Draft Genome Sequences of Eight Mycobacterium montefiorense Strains Isolated from Salamanders in Captivity.</title>
        <authorList>
            <person name="Komine T."/>
            <person name="Ihara H."/>
            <person name="Fukano H."/>
            <person name="Hoshino Y."/>
            <person name="Kurata O."/>
            <person name="Wada S."/>
        </authorList>
    </citation>
    <scope>NUCLEOTIDE SEQUENCE</scope>
    <source>
        <strain evidence="3">NJB18185</strain>
    </source>
</reference>
<dbReference type="Pfam" id="PF13577">
    <property type="entry name" value="SnoaL_4"/>
    <property type="match status" value="1"/>
</dbReference>
<dbReference type="SUPFAM" id="SSF54427">
    <property type="entry name" value="NTF2-like"/>
    <property type="match status" value="1"/>
</dbReference>
<keyword evidence="4" id="KW-1185">Reference proteome</keyword>
<sequence>MTDSDIVAITQLVNLYGLAVDSQRWDLFDRIFAEEVDAD</sequence>
<reference evidence="4" key="2">
    <citation type="submission" date="2018-04" db="EMBL/GenBank/DDBJ databases">
        <title>Draft genome sequence of Mycobacterium montefiorense isolated from Japanese black salamander.</title>
        <authorList>
            <person name="Fukano H."/>
            <person name="Yoshida M."/>
            <person name="Shimizu A."/>
            <person name="Iwao H."/>
            <person name="Kurata O."/>
            <person name="Katayama Y."/>
            <person name="Omatsu T."/>
            <person name="Mizutani T."/>
            <person name="Wada S."/>
            <person name="Hoshino Y."/>
        </authorList>
    </citation>
    <scope>NUCLEOTIDE SEQUENCE [LARGE SCALE GENOMIC DNA]</scope>
    <source>
        <strain evidence="4">BS</strain>
    </source>
</reference>
<evidence type="ECO:0000313" key="3">
    <source>
        <dbReference type="EMBL" id="GKU73255.1"/>
    </source>
</evidence>
<reference evidence="3" key="4">
    <citation type="submission" date="2022-04" db="EMBL/GenBank/DDBJ databases">
        <authorList>
            <person name="Komine T."/>
            <person name="Fukano H."/>
            <person name="Wada S."/>
        </authorList>
    </citation>
    <scope>NUCLEOTIDE SEQUENCE</scope>
    <source>
        <strain evidence="3">NJB18185</strain>
    </source>
</reference>
<gene>
    <name evidence="2" type="ORF">MmonteBS_20510</name>
    <name evidence="3" type="ORF">NJB18185_30260</name>
</gene>